<evidence type="ECO:0000259" key="7">
    <source>
        <dbReference type="PROSITE" id="PS51036"/>
    </source>
</evidence>
<dbReference type="Gene3D" id="1.20.5.4770">
    <property type="match status" value="1"/>
</dbReference>
<dbReference type="PROSITE" id="PS51039">
    <property type="entry name" value="ZF_AN1"/>
    <property type="match status" value="1"/>
</dbReference>
<dbReference type="SUPFAM" id="SSF118310">
    <property type="entry name" value="AN1-like Zinc finger"/>
    <property type="match status" value="1"/>
</dbReference>
<dbReference type="SMART" id="SM00259">
    <property type="entry name" value="ZnF_A20"/>
    <property type="match status" value="1"/>
</dbReference>
<evidence type="ECO:0000313" key="10">
    <source>
        <dbReference type="Proteomes" id="UP000325081"/>
    </source>
</evidence>
<reference evidence="10" key="1">
    <citation type="journal article" date="2019" name="Curr. Biol.">
        <title>Genome Sequence of Striga asiatica Provides Insight into the Evolution of Plant Parasitism.</title>
        <authorList>
            <person name="Yoshida S."/>
            <person name="Kim S."/>
            <person name="Wafula E.K."/>
            <person name="Tanskanen J."/>
            <person name="Kim Y.M."/>
            <person name="Honaas L."/>
            <person name="Yang Z."/>
            <person name="Spallek T."/>
            <person name="Conn C.E."/>
            <person name="Ichihashi Y."/>
            <person name="Cheong K."/>
            <person name="Cui S."/>
            <person name="Der J.P."/>
            <person name="Gundlach H."/>
            <person name="Jiao Y."/>
            <person name="Hori C."/>
            <person name="Ishida J.K."/>
            <person name="Kasahara H."/>
            <person name="Kiba T."/>
            <person name="Kim M.S."/>
            <person name="Koo N."/>
            <person name="Laohavisit A."/>
            <person name="Lee Y.H."/>
            <person name="Lumba S."/>
            <person name="McCourt P."/>
            <person name="Mortimer J.C."/>
            <person name="Mutuku J.M."/>
            <person name="Nomura T."/>
            <person name="Sasaki-Sekimoto Y."/>
            <person name="Seto Y."/>
            <person name="Wang Y."/>
            <person name="Wakatake T."/>
            <person name="Sakakibara H."/>
            <person name="Demura T."/>
            <person name="Yamaguchi S."/>
            <person name="Yoneyama K."/>
            <person name="Manabe R.I."/>
            <person name="Nelson D.C."/>
            <person name="Schulman A.H."/>
            <person name="Timko M.P."/>
            <person name="dePamphilis C.W."/>
            <person name="Choi D."/>
            <person name="Shirasu K."/>
        </authorList>
    </citation>
    <scope>NUCLEOTIDE SEQUENCE [LARGE SCALE GENOMIC DNA]</scope>
    <source>
        <strain evidence="10">cv. UVA1</strain>
    </source>
</reference>
<keyword evidence="4" id="KW-0862">Zinc</keyword>
<keyword evidence="2" id="KW-0479">Metal-binding</keyword>
<evidence type="ECO:0000259" key="8">
    <source>
        <dbReference type="PROSITE" id="PS51039"/>
    </source>
</evidence>
<dbReference type="InterPro" id="IPR050652">
    <property type="entry name" value="AN1_A20_ZnFinger"/>
</dbReference>
<feature type="domain" description="A20-type" evidence="7">
    <location>
        <begin position="12"/>
        <end position="46"/>
    </location>
</feature>
<comment type="caution">
    <text evidence="9">The sequence shown here is derived from an EMBL/GenBank/DDBJ whole genome shotgun (WGS) entry which is preliminary data.</text>
</comment>
<dbReference type="PROSITE" id="PS51036">
    <property type="entry name" value="ZF_A20"/>
    <property type="match status" value="1"/>
</dbReference>
<dbReference type="SMART" id="SM00154">
    <property type="entry name" value="ZnF_AN1"/>
    <property type="match status" value="1"/>
</dbReference>
<organism evidence="9 10">
    <name type="scientific">Striga asiatica</name>
    <name type="common">Asiatic witchweed</name>
    <name type="synonym">Buchnera asiatica</name>
    <dbReference type="NCBI Taxonomy" id="4170"/>
    <lineage>
        <taxon>Eukaryota</taxon>
        <taxon>Viridiplantae</taxon>
        <taxon>Streptophyta</taxon>
        <taxon>Embryophyta</taxon>
        <taxon>Tracheophyta</taxon>
        <taxon>Spermatophyta</taxon>
        <taxon>Magnoliopsida</taxon>
        <taxon>eudicotyledons</taxon>
        <taxon>Gunneridae</taxon>
        <taxon>Pentapetalae</taxon>
        <taxon>asterids</taxon>
        <taxon>lamiids</taxon>
        <taxon>Lamiales</taxon>
        <taxon>Orobanchaceae</taxon>
        <taxon>Buchnereae</taxon>
        <taxon>Striga</taxon>
    </lineage>
</organism>
<dbReference type="InterPro" id="IPR000058">
    <property type="entry name" value="Znf_AN1"/>
</dbReference>
<evidence type="ECO:0000313" key="9">
    <source>
        <dbReference type="EMBL" id="GER46060.1"/>
    </source>
</evidence>
<dbReference type="PANTHER" id="PTHR10634">
    <property type="entry name" value="AN1-TYPE ZINC FINGER PROTEIN"/>
    <property type="match status" value="1"/>
</dbReference>
<proteinExistence type="predicted"/>
<evidence type="ECO:0000256" key="3">
    <source>
        <dbReference type="ARBA" id="ARBA00022771"/>
    </source>
</evidence>
<feature type="compositionally biased region" description="Polar residues" evidence="6">
    <location>
        <begin position="83"/>
        <end position="96"/>
    </location>
</feature>
<dbReference type="InterPro" id="IPR002653">
    <property type="entry name" value="Znf_A20"/>
</dbReference>
<dbReference type="Proteomes" id="UP000325081">
    <property type="component" value="Unassembled WGS sequence"/>
</dbReference>
<evidence type="ECO:0000256" key="5">
    <source>
        <dbReference type="PROSITE-ProRule" id="PRU00449"/>
    </source>
</evidence>
<dbReference type="Pfam" id="PF01754">
    <property type="entry name" value="zf-A20"/>
    <property type="match status" value="1"/>
</dbReference>
<dbReference type="EMBL" id="BKCP01007404">
    <property type="protein sequence ID" value="GER46060.1"/>
    <property type="molecule type" value="Genomic_DNA"/>
</dbReference>
<dbReference type="Gene3D" id="4.10.1110.10">
    <property type="entry name" value="AN1-like Zinc finger"/>
    <property type="match status" value="1"/>
</dbReference>
<dbReference type="AlphaFoldDB" id="A0A5A7QLS3"/>
<dbReference type="SUPFAM" id="SSF57716">
    <property type="entry name" value="Glucocorticoid receptor-like (DNA-binding domain)"/>
    <property type="match status" value="1"/>
</dbReference>
<evidence type="ECO:0000256" key="6">
    <source>
        <dbReference type="SAM" id="MobiDB-lite"/>
    </source>
</evidence>
<feature type="domain" description="AN1-type" evidence="8">
    <location>
        <begin position="107"/>
        <end position="153"/>
    </location>
</feature>
<evidence type="ECO:0000256" key="4">
    <source>
        <dbReference type="ARBA" id="ARBA00022833"/>
    </source>
</evidence>
<sequence>MEHDKMGCQPPPEGPILCINNCGFFGSPTNMNMCSKCYKDTILKQQLPKAISISIEGIIINGGPLPTPILQNPKPGPDKLKESISTPGLSKGNDGNSKLIEANKTRMEAPNRCTSCSKRVGLTGFKCKCGDLFCGAHYYSDKHDCPFDYQAAGKDEIARANPVVKAEKLDKI</sequence>
<dbReference type="Pfam" id="PF01428">
    <property type="entry name" value="zf-AN1"/>
    <property type="match status" value="1"/>
</dbReference>
<keyword evidence="10" id="KW-1185">Reference proteome</keyword>
<protein>
    <submittedName>
        <fullName evidence="9">A20/AN1-like zinc finger family protein</fullName>
    </submittedName>
</protein>
<dbReference type="FunFam" id="4.10.1110.10:FF:000001">
    <property type="entry name" value="Zinc finger AN1-type containing 6"/>
    <property type="match status" value="1"/>
</dbReference>
<dbReference type="GO" id="GO:0003677">
    <property type="term" value="F:DNA binding"/>
    <property type="evidence" value="ECO:0007669"/>
    <property type="project" value="InterPro"/>
</dbReference>
<dbReference type="OrthoDB" id="428577at2759"/>
<evidence type="ECO:0000256" key="1">
    <source>
        <dbReference type="ARBA" id="ARBA00003732"/>
    </source>
</evidence>
<feature type="region of interest" description="Disordered" evidence="6">
    <location>
        <begin position="74"/>
        <end position="96"/>
    </location>
</feature>
<gene>
    <name evidence="9" type="ORF">STAS_23049</name>
</gene>
<dbReference type="GO" id="GO:0008270">
    <property type="term" value="F:zinc ion binding"/>
    <property type="evidence" value="ECO:0007669"/>
    <property type="project" value="UniProtKB-KW"/>
</dbReference>
<dbReference type="PANTHER" id="PTHR10634:SF104">
    <property type="entry name" value="ZINC FINGER A20 AND AN1 DOMAIN-CONTAINING STRESS-ASSOCIATED PROTEIN 2"/>
    <property type="match status" value="1"/>
</dbReference>
<accession>A0A5A7QLS3</accession>
<comment type="function">
    <text evidence="1">May be involved in environmental stress response.</text>
</comment>
<name>A0A5A7QLS3_STRAF</name>
<dbReference type="InterPro" id="IPR035896">
    <property type="entry name" value="AN1-like_Znf"/>
</dbReference>
<keyword evidence="3 5" id="KW-0863">Zinc-finger</keyword>
<evidence type="ECO:0000256" key="2">
    <source>
        <dbReference type="ARBA" id="ARBA00022723"/>
    </source>
</evidence>